<dbReference type="PANTHER" id="PTHR43817">
    <property type="entry name" value="GLYCOSYL HYDROLASE"/>
    <property type="match status" value="1"/>
</dbReference>
<keyword evidence="2" id="KW-0378">Hydrolase</keyword>
<dbReference type="Pfam" id="PF22666">
    <property type="entry name" value="Glyco_hydro_2_N2"/>
    <property type="match status" value="1"/>
</dbReference>
<keyword evidence="1" id="KW-0732">Signal</keyword>
<feature type="non-terminal residue" evidence="4">
    <location>
        <position position="230"/>
    </location>
</feature>
<evidence type="ECO:0000256" key="1">
    <source>
        <dbReference type="ARBA" id="ARBA00022729"/>
    </source>
</evidence>
<comment type="caution">
    <text evidence="4">The sequence shown here is derived from an EMBL/GenBank/DDBJ whole genome shotgun (WGS) entry which is preliminary data.</text>
</comment>
<name>A0A0F9EU62_9ZZZZ</name>
<dbReference type="Gene3D" id="2.60.120.260">
    <property type="entry name" value="Galactose-binding domain-like"/>
    <property type="match status" value="1"/>
</dbReference>
<evidence type="ECO:0000259" key="3">
    <source>
        <dbReference type="Pfam" id="PF22666"/>
    </source>
</evidence>
<organism evidence="4">
    <name type="scientific">marine sediment metagenome</name>
    <dbReference type="NCBI Taxonomy" id="412755"/>
    <lineage>
        <taxon>unclassified sequences</taxon>
        <taxon>metagenomes</taxon>
        <taxon>ecological metagenomes</taxon>
    </lineage>
</organism>
<reference evidence="4" key="1">
    <citation type="journal article" date="2015" name="Nature">
        <title>Complex archaea that bridge the gap between prokaryotes and eukaryotes.</title>
        <authorList>
            <person name="Spang A."/>
            <person name="Saw J.H."/>
            <person name="Jorgensen S.L."/>
            <person name="Zaremba-Niedzwiedzka K."/>
            <person name="Martijn J."/>
            <person name="Lind A.E."/>
            <person name="van Eijk R."/>
            <person name="Schleper C."/>
            <person name="Guy L."/>
            <person name="Ettema T.J."/>
        </authorList>
    </citation>
    <scope>NUCLEOTIDE SEQUENCE</scope>
</reference>
<proteinExistence type="predicted"/>
<accession>A0A0F9EU62</accession>
<evidence type="ECO:0000313" key="4">
    <source>
        <dbReference type="EMBL" id="KKL69791.1"/>
    </source>
</evidence>
<dbReference type="AlphaFoldDB" id="A0A0F9EU62"/>
<dbReference type="NCBIfam" id="NF045579">
    <property type="entry name" value="rhamnoside_JR"/>
    <property type="match status" value="1"/>
</dbReference>
<dbReference type="SUPFAM" id="SSF49785">
    <property type="entry name" value="Galactose-binding domain-like"/>
    <property type="match status" value="1"/>
</dbReference>
<sequence length="230" mass="26475">MVTAFILSQIRRIQNESNDFYFVSNQTYTARELSCKFRVSGKLPEIWNAETGEIYPAPNWKVTQDGRIEVALDMSEAESVFVVFRKNTGKKGNSTPRPVYKEIALLDKAWKVSFDKHYVPKGQITLDKLIPLNKHADFDVRHFSGTATYKTTFQLEKVDESMFIDLGDVQVIAEIKLNGKAFKTLWKPPFRIDISDVVKSGENELEVKVTNLWVNRLIGDEYFPSWKGRN</sequence>
<evidence type="ECO:0000256" key="2">
    <source>
        <dbReference type="ARBA" id="ARBA00022801"/>
    </source>
</evidence>
<dbReference type="EMBL" id="LAZR01026101">
    <property type="protein sequence ID" value="KKL69791.1"/>
    <property type="molecule type" value="Genomic_DNA"/>
</dbReference>
<feature type="domain" description="Beta-mannosidase-like galactose-binding" evidence="3">
    <location>
        <begin position="139"/>
        <end position="213"/>
    </location>
</feature>
<dbReference type="Pfam" id="PF17132">
    <property type="entry name" value="Glyco_hydro_106"/>
    <property type="match status" value="1"/>
</dbReference>
<protein>
    <recommendedName>
        <fullName evidence="3">Beta-mannosidase-like galactose-binding domain-containing protein</fullName>
    </recommendedName>
</protein>
<dbReference type="InterPro" id="IPR054593">
    <property type="entry name" value="Beta-mannosidase-like_N2"/>
</dbReference>
<dbReference type="InterPro" id="IPR008979">
    <property type="entry name" value="Galactose-bd-like_sf"/>
</dbReference>
<dbReference type="GO" id="GO:0004553">
    <property type="term" value="F:hydrolase activity, hydrolyzing O-glycosyl compounds"/>
    <property type="evidence" value="ECO:0007669"/>
    <property type="project" value="UniProtKB-ARBA"/>
</dbReference>
<dbReference type="PANTHER" id="PTHR43817:SF1">
    <property type="entry name" value="HYDROLASE, FAMILY 43, PUTATIVE (AFU_ORTHOLOGUE AFUA_3G01660)-RELATED"/>
    <property type="match status" value="1"/>
</dbReference>
<gene>
    <name evidence="4" type="ORF">LCGC14_2111390</name>
</gene>